<evidence type="ECO:0000313" key="3">
    <source>
        <dbReference type="Proteomes" id="UP000185151"/>
    </source>
</evidence>
<proteinExistence type="predicted"/>
<name>A0A1N6JJI4_9BURK</name>
<dbReference type="InterPro" id="IPR052777">
    <property type="entry name" value="Acetyltransferase_Enz"/>
</dbReference>
<reference evidence="2 3" key="1">
    <citation type="submission" date="2016-11" db="EMBL/GenBank/DDBJ databases">
        <authorList>
            <person name="Jaros S."/>
            <person name="Januszkiewicz K."/>
            <person name="Wedrychowicz H."/>
        </authorList>
    </citation>
    <scope>NUCLEOTIDE SEQUENCE [LARGE SCALE GENOMIC DNA]</scope>
    <source>
        <strain evidence="2 3">GAS95</strain>
    </source>
</reference>
<dbReference type="GO" id="GO:0016747">
    <property type="term" value="F:acyltransferase activity, transferring groups other than amino-acyl groups"/>
    <property type="evidence" value="ECO:0007669"/>
    <property type="project" value="InterPro"/>
</dbReference>
<gene>
    <name evidence="2" type="ORF">SAMN05444165_3258</name>
</gene>
<dbReference type="InterPro" id="IPR016181">
    <property type="entry name" value="Acyl_CoA_acyltransferase"/>
</dbReference>
<accession>A0A1N6JJI4</accession>
<dbReference type="InterPro" id="IPR000182">
    <property type="entry name" value="GNAT_dom"/>
</dbReference>
<dbReference type="EMBL" id="FSRU01000001">
    <property type="protein sequence ID" value="SIO44532.1"/>
    <property type="molecule type" value="Genomic_DNA"/>
</dbReference>
<protein>
    <submittedName>
        <fullName evidence="2">Acetyltransferase (GNAT) family protein</fullName>
    </submittedName>
</protein>
<sequence>MNIEPFSCGCVPDGGWVAGWPLCQHPARELRDELRFLTRNTRAREIRAQGIERGKRLAESIVQIAKESGYSKIRLDTLPTMYAAQKVYALLGFVPIPAYVFNPVEGTQFLELDLHTVQELR</sequence>
<dbReference type="AlphaFoldDB" id="A0A1N6JJI4"/>
<organism evidence="2 3">
    <name type="scientific">Paraburkholderia phenazinium</name>
    <dbReference type="NCBI Taxonomy" id="60549"/>
    <lineage>
        <taxon>Bacteria</taxon>
        <taxon>Pseudomonadati</taxon>
        <taxon>Pseudomonadota</taxon>
        <taxon>Betaproteobacteria</taxon>
        <taxon>Burkholderiales</taxon>
        <taxon>Burkholderiaceae</taxon>
        <taxon>Paraburkholderia</taxon>
    </lineage>
</organism>
<feature type="domain" description="N-acetyltransferase" evidence="1">
    <location>
        <begin position="49"/>
        <end position="93"/>
    </location>
</feature>
<evidence type="ECO:0000313" key="2">
    <source>
        <dbReference type="EMBL" id="SIO44532.1"/>
    </source>
</evidence>
<keyword evidence="2" id="KW-0808">Transferase</keyword>
<keyword evidence="3" id="KW-1185">Reference proteome</keyword>
<dbReference type="Gene3D" id="3.40.630.30">
    <property type="match status" value="1"/>
</dbReference>
<dbReference type="RefSeq" id="WP_367117618.1">
    <property type="nucleotide sequence ID" value="NZ_FSRU01000001.1"/>
</dbReference>
<dbReference type="SUPFAM" id="SSF55729">
    <property type="entry name" value="Acyl-CoA N-acyltransferases (Nat)"/>
    <property type="match status" value="1"/>
</dbReference>
<dbReference type="Proteomes" id="UP000185151">
    <property type="component" value="Unassembled WGS sequence"/>
</dbReference>
<dbReference type="Pfam" id="PF00583">
    <property type="entry name" value="Acetyltransf_1"/>
    <property type="match status" value="1"/>
</dbReference>
<dbReference type="PANTHER" id="PTHR43305:SF1">
    <property type="entry name" value="FAMILY N-ACETYLTRANSFERASE, PUTATIVE (AFU_ORTHOLOGUE AFUA_2G01380)-RELATED"/>
    <property type="match status" value="1"/>
</dbReference>
<evidence type="ECO:0000259" key="1">
    <source>
        <dbReference type="Pfam" id="PF00583"/>
    </source>
</evidence>
<dbReference type="PANTHER" id="PTHR43305">
    <property type="entry name" value="FAMILY N-ACETYLTRANSFERASE, PUTATIVE (AFU_ORTHOLOGUE AFUA_2G01380)-RELATED"/>
    <property type="match status" value="1"/>
</dbReference>